<evidence type="ECO:0000313" key="2">
    <source>
        <dbReference type="Proteomes" id="UP000663844"/>
    </source>
</evidence>
<feature type="non-terminal residue" evidence="1">
    <location>
        <position position="1"/>
    </location>
</feature>
<feature type="non-terminal residue" evidence="1">
    <location>
        <position position="131"/>
    </location>
</feature>
<name>A0A820PZS7_9BILA</name>
<protein>
    <submittedName>
        <fullName evidence="1">Uncharacterized protein</fullName>
    </submittedName>
</protein>
<evidence type="ECO:0000313" key="1">
    <source>
        <dbReference type="EMBL" id="CAF4411094.1"/>
    </source>
</evidence>
<organism evidence="1 2">
    <name type="scientific">Adineta steineri</name>
    <dbReference type="NCBI Taxonomy" id="433720"/>
    <lineage>
        <taxon>Eukaryota</taxon>
        <taxon>Metazoa</taxon>
        <taxon>Spiralia</taxon>
        <taxon>Gnathifera</taxon>
        <taxon>Rotifera</taxon>
        <taxon>Eurotatoria</taxon>
        <taxon>Bdelloidea</taxon>
        <taxon>Adinetida</taxon>
        <taxon>Adinetidae</taxon>
        <taxon>Adineta</taxon>
    </lineage>
</organism>
<dbReference type="EMBL" id="CAJOAZ010027616">
    <property type="protein sequence ID" value="CAF4411094.1"/>
    <property type="molecule type" value="Genomic_DNA"/>
</dbReference>
<gene>
    <name evidence="1" type="ORF">OXD698_LOCUS52044</name>
</gene>
<sequence>NNCSLTQYCYLEFLYNIHCQINSNELTNNINEYINFMLKSGDKVTIGSDDLTRILTRLIIRLENVSVLLKLFLFVEQTQTELCFVETLLLENNLSLFENNIRQWITDLLLTMDLFNEQLYTKTCELLLKMI</sequence>
<accession>A0A820PZS7</accession>
<proteinExistence type="predicted"/>
<reference evidence="1" key="1">
    <citation type="submission" date="2021-02" db="EMBL/GenBank/DDBJ databases">
        <authorList>
            <person name="Nowell W R."/>
        </authorList>
    </citation>
    <scope>NUCLEOTIDE SEQUENCE</scope>
</reference>
<comment type="caution">
    <text evidence="1">The sequence shown here is derived from an EMBL/GenBank/DDBJ whole genome shotgun (WGS) entry which is preliminary data.</text>
</comment>
<dbReference type="AlphaFoldDB" id="A0A820PZS7"/>
<dbReference type="Proteomes" id="UP000663844">
    <property type="component" value="Unassembled WGS sequence"/>
</dbReference>